<proteinExistence type="predicted"/>
<evidence type="ECO:0000313" key="2">
    <source>
        <dbReference type="Proteomes" id="UP000247702"/>
    </source>
</evidence>
<organism evidence="1 2">
    <name type="scientific">Rhizophagus clarus</name>
    <dbReference type="NCBI Taxonomy" id="94130"/>
    <lineage>
        <taxon>Eukaryota</taxon>
        <taxon>Fungi</taxon>
        <taxon>Fungi incertae sedis</taxon>
        <taxon>Mucoromycota</taxon>
        <taxon>Glomeromycotina</taxon>
        <taxon>Glomeromycetes</taxon>
        <taxon>Glomerales</taxon>
        <taxon>Glomeraceae</taxon>
        <taxon>Rhizophagus</taxon>
    </lineage>
</organism>
<sequence length="153" mass="17658">MFEISENPFFTRVDKAVSSYFKDKPAGLWSYDSFLEKLNSLIMEDEVDQTVWRKRFLTALKEIINDYTNDEQVRNIASLLSNQKNIGIINPAKSSEQKDDKLSNSPLAKLLSQTKSRTQDEDHILFLFLFLSGVQTIRTETILSTNNNMNENI</sequence>
<comment type="caution">
    <text evidence="1">The sequence shown here is derived from an EMBL/GenBank/DDBJ whole genome shotgun (WGS) entry which is preliminary data.</text>
</comment>
<evidence type="ECO:0000313" key="1">
    <source>
        <dbReference type="EMBL" id="GBB90873.1"/>
    </source>
</evidence>
<dbReference type="Proteomes" id="UP000247702">
    <property type="component" value="Unassembled WGS sequence"/>
</dbReference>
<protein>
    <submittedName>
        <fullName evidence="1">Uncharacterized protein</fullName>
    </submittedName>
</protein>
<reference evidence="1 2" key="1">
    <citation type="submission" date="2017-11" db="EMBL/GenBank/DDBJ databases">
        <title>The genome of Rhizophagus clarus HR1 reveals common genetic basis of auxotrophy among arbuscular mycorrhizal fungi.</title>
        <authorList>
            <person name="Kobayashi Y."/>
        </authorList>
    </citation>
    <scope>NUCLEOTIDE SEQUENCE [LARGE SCALE GENOMIC DNA]</scope>
    <source>
        <strain evidence="1 2">HR1</strain>
    </source>
</reference>
<dbReference type="EMBL" id="BEXD01000890">
    <property type="protein sequence ID" value="GBB90873.1"/>
    <property type="molecule type" value="Genomic_DNA"/>
</dbReference>
<name>A0A2Z6QL14_9GLOM</name>
<dbReference type="AlphaFoldDB" id="A0A2Z6QL14"/>
<keyword evidence="2" id="KW-1185">Reference proteome</keyword>
<accession>A0A2Z6QL14</accession>
<gene>
    <name evidence="1" type="ORF">RclHR1_00180011</name>
</gene>